<name>A0A0F9PTY3_9ZZZZ</name>
<accession>A0A0F9PTY3</accession>
<organism evidence="1">
    <name type="scientific">marine sediment metagenome</name>
    <dbReference type="NCBI Taxonomy" id="412755"/>
    <lineage>
        <taxon>unclassified sequences</taxon>
        <taxon>metagenomes</taxon>
        <taxon>ecological metagenomes</taxon>
    </lineage>
</organism>
<comment type="caution">
    <text evidence="1">The sequence shown here is derived from an EMBL/GenBank/DDBJ whole genome shotgun (WGS) entry which is preliminary data.</text>
</comment>
<protein>
    <submittedName>
        <fullName evidence="1">Uncharacterized protein</fullName>
    </submittedName>
</protein>
<evidence type="ECO:0000313" key="1">
    <source>
        <dbReference type="EMBL" id="KKN35125.1"/>
    </source>
</evidence>
<proteinExistence type="predicted"/>
<dbReference type="EMBL" id="LAZR01002061">
    <property type="protein sequence ID" value="KKN35125.1"/>
    <property type="molecule type" value="Genomic_DNA"/>
</dbReference>
<gene>
    <name evidence="1" type="ORF">LCGC14_0786680</name>
</gene>
<dbReference type="AlphaFoldDB" id="A0A0F9PTY3"/>
<reference evidence="1" key="1">
    <citation type="journal article" date="2015" name="Nature">
        <title>Complex archaea that bridge the gap between prokaryotes and eukaryotes.</title>
        <authorList>
            <person name="Spang A."/>
            <person name="Saw J.H."/>
            <person name="Jorgensen S.L."/>
            <person name="Zaremba-Niedzwiedzka K."/>
            <person name="Martijn J."/>
            <person name="Lind A.E."/>
            <person name="van Eijk R."/>
            <person name="Schleper C."/>
            <person name="Guy L."/>
            <person name="Ettema T.J."/>
        </authorList>
    </citation>
    <scope>NUCLEOTIDE SEQUENCE</scope>
</reference>
<sequence length="68" mass="8565">MQFIYHKVQLETNIIINMIFMEEIKRLYQKLNYVSEKEREKLWKTIIDKNRALLNKQREELNKILRRK</sequence>